<feature type="region of interest" description="Disordered" evidence="1">
    <location>
        <begin position="1"/>
        <end position="25"/>
    </location>
</feature>
<dbReference type="Proteomes" id="UP000265520">
    <property type="component" value="Unassembled WGS sequence"/>
</dbReference>
<protein>
    <submittedName>
        <fullName evidence="2">Uncharacterized protein</fullName>
    </submittedName>
</protein>
<evidence type="ECO:0000313" key="3">
    <source>
        <dbReference type="Proteomes" id="UP000265520"/>
    </source>
</evidence>
<evidence type="ECO:0000256" key="1">
    <source>
        <dbReference type="SAM" id="MobiDB-lite"/>
    </source>
</evidence>
<sequence>MEMKQQKYIPAPAPGAAQATPGAATRQQQPILHAYCAWHNNTCA</sequence>
<comment type="caution">
    <text evidence="2">The sequence shown here is derived from an EMBL/GenBank/DDBJ whole genome shotgun (WGS) entry which is preliminary data.</text>
</comment>
<evidence type="ECO:0000313" key="2">
    <source>
        <dbReference type="EMBL" id="MCI29882.1"/>
    </source>
</evidence>
<reference evidence="2 3" key="1">
    <citation type="journal article" date="2018" name="Front. Plant Sci.">
        <title>Red Clover (Trifolium pratense) and Zigzag Clover (T. medium) - A Picture of Genomic Similarities and Differences.</title>
        <authorList>
            <person name="Dluhosova J."/>
            <person name="Istvanek J."/>
            <person name="Nedelnik J."/>
            <person name="Repkova J."/>
        </authorList>
    </citation>
    <scope>NUCLEOTIDE SEQUENCE [LARGE SCALE GENOMIC DNA]</scope>
    <source>
        <strain evidence="3">cv. 10/8</strain>
        <tissue evidence="2">Leaf</tissue>
    </source>
</reference>
<proteinExistence type="predicted"/>
<feature type="compositionally biased region" description="Low complexity" evidence="1">
    <location>
        <begin position="14"/>
        <end position="25"/>
    </location>
</feature>
<dbReference type="EMBL" id="LXQA010175583">
    <property type="protein sequence ID" value="MCI29882.1"/>
    <property type="molecule type" value="Genomic_DNA"/>
</dbReference>
<keyword evidence="3" id="KW-1185">Reference proteome</keyword>
<accession>A0A392R1C0</accession>
<dbReference type="AlphaFoldDB" id="A0A392R1C0"/>
<name>A0A392R1C0_9FABA</name>
<organism evidence="2 3">
    <name type="scientific">Trifolium medium</name>
    <dbReference type="NCBI Taxonomy" id="97028"/>
    <lineage>
        <taxon>Eukaryota</taxon>
        <taxon>Viridiplantae</taxon>
        <taxon>Streptophyta</taxon>
        <taxon>Embryophyta</taxon>
        <taxon>Tracheophyta</taxon>
        <taxon>Spermatophyta</taxon>
        <taxon>Magnoliopsida</taxon>
        <taxon>eudicotyledons</taxon>
        <taxon>Gunneridae</taxon>
        <taxon>Pentapetalae</taxon>
        <taxon>rosids</taxon>
        <taxon>fabids</taxon>
        <taxon>Fabales</taxon>
        <taxon>Fabaceae</taxon>
        <taxon>Papilionoideae</taxon>
        <taxon>50 kb inversion clade</taxon>
        <taxon>NPAAA clade</taxon>
        <taxon>Hologalegina</taxon>
        <taxon>IRL clade</taxon>
        <taxon>Trifolieae</taxon>
        <taxon>Trifolium</taxon>
    </lineage>
</organism>